<feature type="chain" id="PRO_5025619225" description="AB hydrolase-1 domain-containing protein" evidence="1">
    <location>
        <begin position="20"/>
        <end position="384"/>
    </location>
</feature>
<dbReference type="InterPro" id="IPR000073">
    <property type="entry name" value="AB_hydrolase_1"/>
</dbReference>
<evidence type="ECO:0000256" key="1">
    <source>
        <dbReference type="SAM" id="SignalP"/>
    </source>
</evidence>
<proteinExistence type="predicted"/>
<dbReference type="Gene3D" id="3.40.50.1820">
    <property type="entry name" value="alpha/beta hydrolase"/>
    <property type="match status" value="1"/>
</dbReference>
<keyword evidence="4" id="KW-1185">Reference proteome</keyword>
<dbReference type="AlphaFoldDB" id="A0A6A6H1P4"/>
<evidence type="ECO:0000313" key="4">
    <source>
        <dbReference type="Proteomes" id="UP000800092"/>
    </source>
</evidence>
<gene>
    <name evidence="3" type="ORF">EV356DRAFT_451250</name>
</gene>
<sequence>MVNSLLAPLVVASISGALAYPSVARSRNGTCEGYTIAVSPSSTGLHYSYPPFKDNFDVVEFVTRLSSRDSASFYPFSGPLSLSGNYTIAAEICSPAVKTGKEKTLLLTSHGLGYHGDYWNPPVEPPIEQQYNFVGYALGQGYSVFNYDRLGTGRSSRVDGYNEGQTSQQIAILTELAQLLRNGQYTGSIGAPSKLVLVGHSFGSFISNGVVAGSTANNSLIDGLLLTGFSYNLTSPDYEAFALKIASTERREWADLDNGYITWNDVYSNVAVFFRAPAYSHAVANWTECQKQAIALSEFLTFPMLDLYSPGFTGPVQILNGELDFGICDGNCTDWVEPYAAKMFPNAKVVEVLEHPSVGHAINFQYNSTGAYSAMMRFVDKHLA</sequence>
<reference evidence="3" key="1">
    <citation type="journal article" date="2020" name="Stud. Mycol.">
        <title>101 Dothideomycetes genomes: a test case for predicting lifestyles and emergence of pathogens.</title>
        <authorList>
            <person name="Haridas S."/>
            <person name="Albert R."/>
            <person name="Binder M."/>
            <person name="Bloem J."/>
            <person name="Labutti K."/>
            <person name="Salamov A."/>
            <person name="Andreopoulos B."/>
            <person name="Baker S."/>
            <person name="Barry K."/>
            <person name="Bills G."/>
            <person name="Bluhm B."/>
            <person name="Cannon C."/>
            <person name="Castanera R."/>
            <person name="Culley D."/>
            <person name="Daum C."/>
            <person name="Ezra D."/>
            <person name="Gonzalez J."/>
            <person name="Henrissat B."/>
            <person name="Kuo A."/>
            <person name="Liang C."/>
            <person name="Lipzen A."/>
            <person name="Lutzoni F."/>
            <person name="Magnuson J."/>
            <person name="Mondo S."/>
            <person name="Nolan M."/>
            <person name="Ohm R."/>
            <person name="Pangilinan J."/>
            <person name="Park H.-J."/>
            <person name="Ramirez L."/>
            <person name="Alfaro M."/>
            <person name="Sun H."/>
            <person name="Tritt A."/>
            <person name="Yoshinaga Y."/>
            <person name="Zwiers L.-H."/>
            <person name="Turgeon B."/>
            <person name="Goodwin S."/>
            <person name="Spatafora J."/>
            <person name="Crous P."/>
            <person name="Grigoriev I."/>
        </authorList>
    </citation>
    <scope>NUCLEOTIDE SEQUENCE</scope>
    <source>
        <strain evidence="3">Tuck. ex Michener</strain>
    </source>
</reference>
<keyword evidence="1" id="KW-0732">Signal</keyword>
<protein>
    <recommendedName>
        <fullName evidence="2">AB hydrolase-1 domain-containing protein</fullName>
    </recommendedName>
</protein>
<organism evidence="3 4">
    <name type="scientific">Viridothelium virens</name>
    <name type="common">Speckled blister lichen</name>
    <name type="synonym">Trypethelium virens</name>
    <dbReference type="NCBI Taxonomy" id="1048519"/>
    <lineage>
        <taxon>Eukaryota</taxon>
        <taxon>Fungi</taxon>
        <taxon>Dikarya</taxon>
        <taxon>Ascomycota</taxon>
        <taxon>Pezizomycotina</taxon>
        <taxon>Dothideomycetes</taxon>
        <taxon>Dothideomycetes incertae sedis</taxon>
        <taxon>Trypetheliales</taxon>
        <taxon>Trypetheliaceae</taxon>
        <taxon>Viridothelium</taxon>
    </lineage>
</organism>
<dbReference type="Proteomes" id="UP000800092">
    <property type="component" value="Unassembled WGS sequence"/>
</dbReference>
<name>A0A6A6H1P4_VIRVR</name>
<evidence type="ECO:0000313" key="3">
    <source>
        <dbReference type="EMBL" id="KAF2231799.1"/>
    </source>
</evidence>
<dbReference type="Pfam" id="PF12697">
    <property type="entry name" value="Abhydrolase_6"/>
    <property type="match status" value="1"/>
</dbReference>
<feature type="domain" description="AB hydrolase-1" evidence="2">
    <location>
        <begin position="110"/>
        <end position="364"/>
    </location>
</feature>
<evidence type="ECO:0000259" key="2">
    <source>
        <dbReference type="Pfam" id="PF12697"/>
    </source>
</evidence>
<feature type="signal peptide" evidence="1">
    <location>
        <begin position="1"/>
        <end position="19"/>
    </location>
</feature>
<dbReference type="InterPro" id="IPR029058">
    <property type="entry name" value="AB_hydrolase_fold"/>
</dbReference>
<accession>A0A6A6H1P4</accession>
<dbReference type="OrthoDB" id="190201at2759"/>
<dbReference type="EMBL" id="ML991822">
    <property type="protein sequence ID" value="KAF2231799.1"/>
    <property type="molecule type" value="Genomic_DNA"/>
</dbReference>
<dbReference type="SUPFAM" id="SSF53474">
    <property type="entry name" value="alpha/beta-Hydrolases"/>
    <property type="match status" value="1"/>
</dbReference>